<organism evidence="3 4">
    <name type="scientific">Amycolatopsis bartoniae</name>
    <dbReference type="NCBI Taxonomy" id="941986"/>
    <lineage>
        <taxon>Bacteria</taxon>
        <taxon>Bacillati</taxon>
        <taxon>Actinomycetota</taxon>
        <taxon>Actinomycetes</taxon>
        <taxon>Pseudonocardiales</taxon>
        <taxon>Pseudonocardiaceae</taxon>
        <taxon>Amycolatopsis</taxon>
    </lineage>
</organism>
<dbReference type="GO" id="GO:0016301">
    <property type="term" value="F:kinase activity"/>
    <property type="evidence" value="ECO:0007669"/>
    <property type="project" value="UniProtKB-KW"/>
</dbReference>
<dbReference type="PANTHER" id="PTHR42700">
    <property type="entry name" value="SULFATE ADENYLYLTRANSFERASE"/>
    <property type="match status" value="1"/>
</dbReference>
<evidence type="ECO:0000259" key="2">
    <source>
        <dbReference type="Pfam" id="PF01583"/>
    </source>
</evidence>
<keyword evidence="4" id="KW-1185">Reference proteome</keyword>
<reference evidence="3" key="1">
    <citation type="journal article" date="2014" name="Int. J. Syst. Evol. Microbiol.">
        <title>Complete genome sequence of Corynebacterium casei LMG S-19264T (=DSM 44701T), isolated from a smear-ripened cheese.</title>
        <authorList>
            <consortium name="US DOE Joint Genome Institute (JGI-PGF)"/>
            <person name="Walter F."/>
            <person name="Albersmeier A."/>
            <person name="Kalinowski J."/>
            <person name="Ruckert C."/>
        </authorList>
    </citation>
    <scope>NUCLEOTIDE SEQUENCE</scope>
    <source>
        <strain evidence="3">CGMCC 4.7679</strain>
    </source>
</reference>
<accession>A0A8H9IU02</accession>
<proteinExistence type="predicted"/>
<dbReference type="GO" id="GO:0010134">
    <property type="term" value="P:sulfate assimilation via adenylyl sulfate reduction"/>
    <property type="evidence" value="ECO:0007669"/>
    <property type="project" value="TreeGrafter"/>
</dbReference>
<dbReference type="NCBIfam" id="NF004041">
    <property type="entry name" value="PRK05541.1"/>
    <property type="match status" value="1"/>
</dbReference>
<dbReference type="Pfam" id="PF01583">
    <property type="entry name" value="APS_kinase"/>
    <property type="match status" value="1"/>
</dbReference>
<feature type="domain" description="APS kinase" evidence="2">
    <location>
        <begin position="1"/>
        <end position="141"/>
    </location>
</feature>
<dbReference type="SUPFAM" id="SSF52540">
    <property type="entry name" value="P-loop containing nucleoside triphosphate hydrolases"/>
    <property type="match status" value="1"/>
</dbReference>
<dbReference type="PANTHER" id="PTHR42700:SF1">
    <property type="entry name" value="SULFATE ADENYLYLTRANSFERASE"/>
    <property type="match status" value="1"/>
</dbReference>
<dbReference type="GO" id="GO:0005737">
    <property type="term" value="C:cytoplasm"/>
    <property type="evidence" value="ECO:0007669"/>
    <property type="project" value="TreeGrafter"/>
</dbReference>
<dbReference type="Gene3D" id="3.40.50.300">
    <property type="entry name" value="P-loop containing nucleotide triphosphate hydrolases"/>
    <property type="match status" value="1"/>
</dbReference>
<dbReference type="EMBL" id="BNAV01000004">
    <property type="protein sequence ID" value="GHF60110.1"/>
    <property type="molecule type" value="Genomic_DNA"/>
</dbReference>
<evidence type="ECO:0000256" key="1">
    <source>
        <dbReference type="ARBA" id="ARBA00022679"/>
    </source>
</evidence>
<dbReference type="GO" id="GO:0004781">
    <property type="term" value="F:sulfate adenylyltransferase (ATP) activity"/>
    <property type="evidence" value="ECO:0007669"/>
    <property type="project" value="TreeGrafter"/>
</dbReference>
<dbReference type="InterPro" id="IPR059117">
    <property type="entry name" value="APS_kinase_dom"/>
</dbReference>
<dbReference type="Proteomes" id="UP000658656">
    <property type="component" value="Unassembled WGS sequence"/>
</dbReference>
<keyword evidence="3" id="KW-0418">Kinase</keyword>
<comment type="caution">
    <text evidence="3">The sequence shown here is derived from an EMBL/GenBank/DDBJ whole genome shotgun (WGS) entry which is preliminary data.</text>
</comment>
<dbReference type="InterPro" id="IPR027417">
    <property type="entry name" value="P-loop_NTPase"/>
</dbReference>
<dbReference type="GO" id="GO:0019379">
    <property type="term" value="P:sulfate assimilation, phosphoadenylyl sulfate reduction by phosphoadenylyl-sulfate reductase (thioredoxin)"/>
    <property type="evidence" value="ECO:0007669"/>
    <property type="project" value="TreeGrafter"/>
</dbReference>
<dbReference type="InterPro" id="IPR050512">
    <property type="entry name" value="Sulf_AdTrans/APS_kinase"/>
</dbReference>
<evidence type="ECO:0000313" key="3">
    <source>
        <dbReference type="EMBL" id="GHF60110.1"/>
    </source>
</evidence>
<reference evidence="3" key="2">
    <citation type="submission" date="2020-09" db="EMBL/GenBank/DDBJ databases">
        <authorList>
            <person name="Sun Q."/>
            <person name="Zhou Y."/>
        </authorList>
    </citation>
    <scope>NUCLEOTIDE SEQUENCE</scope>
    <source>
        <strain evidence="3">CGMCC 4.7679</strain>
    </source>
</reference>
<sequence>MIWITGLSGAGKSAVASAFVERLRADGHAPVYLDGDELRSALDAAPDFGMAQRRQLACTYARLCRLLSEQGHVVVCATISLQHRVHDWNRRHLPCYVEVLLDVPLEELHRRDPKAIYRAADGHIVGVDLAAEFPLAPHLRIPNHGTTSPDRAATRIHEFCQARGVL</sequence>
<dbReference type="AlphaFoldDB" id="A0A8H9IU02"/>
<keyword evidence="1" id="KW-0808">Transferase</keyword>
<name>A0A8H9IU02_9PSEU</name>
<evidence type="ECO:0000313" key="4">
    <source>
        <dbReference type="Proteomes" id="UP000658656"/>
    </source>
</evidence>
<gene>
    <name evidence="3" type="ORF">GCM10017566_37170</name>
</gene>
<protein>
    <submittedName>
        <fullName evidence="3">Adenylyl-sulfate kinase</fullName>
    </submittedName>
</protein>